<sequence length="215" mass="23166">MTNTARRDGELCTACGEGRLSSHVEMEQFEYGGTQGQVPMHYSVCNHCGSELTGATEARVNKRAANAFKKEVDRLLSGAAICAFRKTFGLSQSLAAQLFGGGKIAFSRYENDDIVQSEAMDSLLWLCSMNPANVALLAEKRHLALSADVQALLQQASMNRGVLSSTKLETVFVSHFSALTKRAGASFSQNHEAALGKFTMNSALPCNDQSYLDAA</sequence>
<dbReference type="Proteomes" id="UP000342300">
    <property type="component" value="Unassembled WGS sequence"/>
</dbReference>
<accession>A0A6A7RRS3</accession>
<dbReference type="GO" id="GO:0003677">
    <property type="term" value="F:DNA binding"/>
    <property type="evidence" value="ECO:0007669"/>
    <property type="project" value="InterPro"/>
</dbReference>
<proteinExistence type="predicted"/>
<dbReference type="NCBIfam" id="TIGR03830">
    <property type="entry name" value="CxxCG_CxxCG_HTH"/>
    <property type="match status" value="1"/>
</dbReference>
<comment type="caution">
    <text evidence="1">The sequence shown here is derived from an EMBL/GenBank/DDBJ whole genome shotgun (WGS) entry which is preliminary data.</text>
</comment>
<dbReference type="Gene3D" id="3.10.20.860">
    <property type="match status" value="1"/>
</dbReference>
<dbReference type="InterPro" id="IPR022452">
    <property type="entry name" value="MqsA"/>
</dbReference>
<name>A0A6A7RRS3_9PROT</name>
<reference evidence="1 2" key="1">
    <citation type="submission" date="2017-09" db="EMBL/GenBank/DDBJ databases">
        <title>Metagenomic Analysis Reveals Denitrifying Candidatus Accumulibacter and Flanking Population as a Source of N2O.</title>
        <authorList>
            <person name="Gao H."/>
            <person name="Mao Y."/>
            <person name="Zhao X."/>
            <person name="Liu W.-T."/>
            <person name="Zhang T."/>
            <person name="Wells G."/>
        </authorList>
    </citation>
    <scope>NUCLEOTIDE SEQUENCE [LARGE SCALE GENOMIC DNA]</scope>
    <source>
        <strain evidence="1">CANDO_2_IC</strain>
    </source>
</reference>
<dbReference type="AlphaFoldDB" id="A0A6A7RRS3"/>
<evidence type="ECO:0008006" key="3">
    <source>
        <dbReference type="Google" id="ProtNLM"/>
    </source>
</evidence>
<protein>
    <recommendedName>
        <fullName evidence="3">Type II toxin-antitoxin system MqsA family antitoxin</fullName>
    </recommendedName>
</protein>
<evidence type="ECO:0000313" key="1">
    <source>
        <dbReference type="EMBL" id="MQM29616.1"/>
    </source>
</evidence>
<dbReference type="Pfam" id="PF15731">
    <property type="entry name" value="MqsA_antitoxin"/>
    <property type="match status" value="1"/>
</dbReference>
<dbReference type="Gene3D" id="1.10.260.40">
    <property type="entry name" value="lambda repressor-like DNA-binding domains"/>
    <property type="match status" value="1"/>
</dbReference>
<evidence type="ECO:0000313" key="2">
    <source>
        <dbReference type="Proteomes" id="UP000342300"/>
    </source>
</evidence>
<dbReference type="InterPro" id="IPR010982">
    <property type="entry name" value="Lambda_DNA-bd_dom_sf"/>
</dbReference>
<gene>
    <name evidence="1" type="ORF">CRU78_03320</name>
</gene>
<organism evidence="1 2">
    <name type="scientific">Candidatus Accumulibacter phosphatis</name>
    <dbReference type="NCBI Taxonomy" id="327160"/>
    <lineage>
        <taxon>Bacteria</taxon>
        <taxon>Pseudomonadati</taxon>
        <taxon>Pseudomonadota</taxon>
        <taxon>Betaproteobacteria</taxon>
        <taxon>Candidatus Accumulibacter</taxon>
    </lineage>
</organism>
<dbReference type="EMBL" id="PDHS01000071">
    <property type="protein sequence ID" value="MQM29616.1"/>
    <property type="molecule type" value="Genomic_DNA"/>
</dbReference>
<dbReference type="InterPro" id="IPR032758">
    <property type="entry name" value="MqsA/HigA-2"/>
</dbReference>